<feature type="non-terminal residue" evidence="2">
    <location>
        <position position="1"/>
    </location>
</feature>
<dbReference type="GO" id="GO:0003677">
    <property type="term" value="F:DNA binding"/>
    <property type="evidence" value="ECO:0007669"/>
    <property type="project" value="InterPro"/>
</dbReference>
<comment type="caution">
    <text evidence="2">The sequence shown here is derived from an EMBL/GenBank/DDBJ whole genome shotgun (WGS) entry which is preliminary data.</text>
</comment>
<dbReference type="InterPro" id="IPR013762">
    <property type="entry name" value="Integrase-like_cat_sf"/>
</dbReference>
<feature type="region of interest" description="Disordered" evidence="1">
    <location>
        <begin position="550"/>
        <end position="571"/>
    </location>
</feature>
<dbReference type="AlphaFoldDB" id="A0AAD9QN94"/>
<dbReference type="Gene3D" id="1.10.443.10">
    <property type="entry name" value="Intergrase catalytic core"/>
    <property type="match status" value="1"/>
</dbReference>
<dbReference type="GO" id="GO:0006310">
    <property type="term" value="P:DNA recombination"/>
    <property type="evidence" value="ECO:0007669"/>
    <property type="project" value="InterPro"/>
</dbReference>
<protein>
    <submittedName>
        <fullName evidence="2">Uncharacterized protein</fullName>
    </submittedName>
</protein>
<dbReference type="PANTHER" id="PTHR46963">
    <property type="entry name" value="SIMILAR TO RIKEN CDNA E130308A19"/>
    <property type="match status" value="1"/>
</dbReference>
<dbReference type="GO" id="GO:0015074">
    <property type="term" value="P:DNA integration"/>
    <property type="evidence" value="ECO:0007669"/>
    <property type="project" value="InterPro"/>
</dbReference>
<accession>A0AAD9QN94</accession>
<evidence type="ECO:0000313" key="3">
    <source>
        <dbReference type="Proteomes" id="UP001249851"/>
    </source>
</evidence>
<dbReference type="Proteomes" id="UP001249851">
    <property type="component" value="Unassembled WGS sequence"/>
</dbReference>
<proteinExistence type="predicted"/>
<dbReference type="EMBL" id="JARQWQ010000022">
    <property type="protein sequence ID" value="KAK2564386.1"/>
    <property type="molecule type" value="Genomic_DNA"/>
</dbReference>
<keyword evidence="3" id="KW-1185">Reference proteome</keyword>
<reference evidence="2" key="2">
    <citation type="journal article" date="2023" name="Science">
        <title>Genomic signatures of disease resistance in endangered staghorn corals.</title>
        <authorList>
            <person name="Vollmer S.V."/>
            <person name="Selwyn J.D."/>
            <person name="Despard B.A."/>
            <person name="Roesel C.L."/>
        </authorList>
    </citation>
    <scope>NUCLEOTIDE SEQUENCE</scope>
    <source>
        <strain evidence="2">K2</strain>
    </source>
</reference>
<gene>
    <name evidence="2" type="ORF">P5673_011813</name>
</gene>
<organism evidence="2 3">
    <name type="scientific">Acropora cervicornis</name>
    <name type="common">Staghorn coral</name>
    <dbReference type="NCBI Taxonomy" id="6130"/>
    <lineage>
        <taxon>Eukaryota</taxon>
        <taxon>Metazoa</taxon>
        <taxon>Cnidaria</taxon>
        <taxon>Anthozoa</taxon>
        <taxon>Hexacorallia</taxon>
        <taxon>Scleractinia</taxon>
        <taxon>Astrocoeniina</taxon>
        <taxon>Acroporidae</taxon>
        <taxon>Acropora</taxon>
    </lineage>
</organism>
<evidence type="ECO:0000313" key="2">
    <source>
        <dbReference type="EMBL" id="KAK2564386.1"/>
    </source>
</evidence>
<evidence type="ECO:0000256" key="1">
    <source>
        <dbReference type="SAM" id="MobiDB-lite"/>
    </source>
</evidence>
<reference evidence="2" key="1">
    <citation type="journal article" date="2023" name="G3 (Bethesda)">
        <title>Whole genome assembly and annotation of the endangered Caribbean coral Acropora cervicornis.</title>
        <authorList>
            <person name="Selwyn J.D."/>
            <person name="Vollmer S.V."/>
        </authorList>
    </citation>
    <scope>NUCLEOTIDE SEQUENCE</scope>
    <source>
        <strain evidence="2">K2</strain>
    </source>
</reference>
<feature type="compositionally biased region" description="Polar residues" evidence="1">
    <location>
        <begin position="148"/>
        <end position="159"/>
    </location>
</feature>
<sequence>MLMACRGCHARNLELLLKVRCNTVGAVGEVRGAFKCIVGERSIQMYRRSEEHSNADGLSRLPCQESKVAMEGEALLALFVRSEEHSNADGLSRLPCQESRVLWRGVLESECQSALETKSGVEGIEGPEGLSQFGEGSQSGPIPLNESLKASPTSGNENTVAIGSSLAASETEAGSTPEVVSRTLRCSNTVHTSLYNLHKEEDEDEAKQETTIETKNLPVIDESRFPLTSNELLEETLKQAENSNTNRSTATWMKIWPSWAKLHYINVNTETMIPATLNEVLQKLYLEVRKQNGSEYKPDSLKVMQAALEQHLSAHKYPYSLINCREFASSMAKQNRAQPYNTAEEESFWSSGLLGDHNGVVLTNANFKNLFFEAAKTTATLGYKTLRLCGSSLREEKCLCFNENPTKTRTGGLTVKHRKTPQEMWATDGQSERSCQTVRRVSQHATFRNANLWSSVLGHNSAYKNRRCYTKSSMGSHKVGSIMKTLAQALNLEGKPIFNHSTRKSVVAKLKRAGQPQHKLIQITGHANESSLNDYDEIEEDERRALSHIKSGYPGTHTKTTMSKTPPSSSSVSVLPSLHAVLVPLSNRHPLRGLLPRKKASTYNLKNRTSQYPKVNTDRFKNSYINRLISKYNLS</sequence>
<dbReference type="InterPro" id="IPR042838">
    <property type="entry name" value="KIAA1958"/>
</dbReference>
<name>A0AAD9QN94_ACRCE</name>
<feature type="region of interest" description="Disordered" evidence="1">
    <location>
        <begin position="116"/>
        <end position="159"/>
    </location>
</feature>
<dbReference type="PANTHER" id="PTHR46963:SF2">
    <property type="match status" value="1"/>
</dbReference>